<evidence type="ECO:0000256" key="1">
    <source>
        <dbReference type="ARBA" id="ARBA00004613"/>
    </source>
</evidence>
<feature type="region of interest" description="Disordered" evidence="4">
    <location>
        <begin position="190"/>
        <end position="215"/>
    </location>
</feature>
<name>A0A2P9JZE3_ANTGR</name>
<dbReference type="GO" id="GO:0005549">
    <property type="term" value="F:odorant binding"/>
    <property type="evidence" value="ECO:0007669"/>
    <property type="project" value="InterPro"/>
</dbReference>
<comment type="similarity">
    <text evidence="2">Belongs to the PBP/GOBP family.</text>
</comment>
<evidence type="ECO:0000313" key="6">
    <source>
        <dbReference type="EMBL" id="AVI04883.1"/>
    </source>
</evidence>
<dbReference type="PANTHER" id="PTHR21066:SF17">
    <property type="entry name" value="AGAP011368-PA"/>
    <property type="match status" value="1"/>
</dbReference>
<dbReference type="SUPFAM" id="SSF47565">
    <property type="entry name" value="Insect pheromone/odorant-binding proteins"/>
    <property type="match status" value="1"/>
</dbReference>
<organism evidence="6">
    <name type="scientific">Anthonomus grandis</name>
    <name type="common">Mexican cotton boll weevil</name>
    <name type="synonym">Anthonomus thurberiae</name>
    <dbReference type="NCBI Taxonomy" id="7044"/>
    <lineage>
        <taxon>Eukaryota</taxon>
        <taxon>Metazoa</taxon>
        <taxon>Ecdysozoa</taxon>
        <taxon>Arthropoda</taxon>
        <taxon>Hexapoda</taxon>
        <taxon>Insecta</taxon>
        <taxon>Pterygota</taxon>
        <taxon>Neoptera</taxon>
        <taxon>Endopterygota</taxon>
        <taxon>Coleoptera</taxon>
        <taxon>Polyphaga</taxon>
        <taxon>Cucujiformia</taxon>
        <taxon>Curculionidae</taxon>
        <taxon>Curculioninae</taxon>
        <taxon>Anthonomini</taxon>
        <taxon>Anthonomus</taxon>
    </lineage>
</organism>
<comment type="subcellular location">
    <subcellularLocation>
        <location evidence="1">Secreted</location>
    </subcellularLocation>
</comment>
<proteinExistence type="evidence at transcript level"/>
<evidence type="ECO:0000256" key="2">
    <source>
        <dbReference type="ARBA" id="ARBA00008098"/>
    </source>
</evidence>
<dbReference type="GO" id="GO:0005576">
    <property type="term" value="C:extracellular region"/>
    <property type="evidence" value="ECO:0007669"/>
    <property type="project" value="UniProtKB-SubCell"/>
</dbReference>
<feature type="domain" description="OBP47-like" evidence="5">
    <location>
        <begin position="83"/>
        <end position="188"/>
    </location>
</feature>
<dbReference type="PANTHER" id="PTHR21066">
    <property type="entry name" value="ODORANT-BINDING PROTEIN 59A-RELATED"/>
    <property type="match status" value="1"/>
</dbReference>
<dbReference type="Pfam" id="PF22651">
    <property type="entry name" value="OBP47_like"/>
    <property type="match status" value="1"/>
</dbReference>
<evidence type="ECO:0000256" key="3">
    <source>
        <dbReference type="ARBA" id="ARBA00022525"/>
    </source>
</evidence>
<dbReference type="AlphaFoldDB" id="A0A2P9JZE3"/>
<evidence type="ECO:0000256" key="4">
    <source>
        <dbReference type="SAM" id="MobiDB-lite"/>
    </source>
</evidence>
<dbReference type="InterPro" id="IPR052295">
    <property type="entry name" value="Odorant-binding_protein"/>
</dbReference>
<dbReference type="InterPro" id="IPR054577">
    <property type="entry name" value="OBP47-like_dom"/>
</dbReference>
<keyword evidence="3" id="KW-0964">Secreted</keyword>
<protein>
    <submittedName>
        <fullName evidence="6">Putative odorant-binding protein 2</fullName>
    </submittedName>
</protein>
<reference evidence="6" key="1">
    <citation type="submission" date="2017-03" db="EMBL/GenBank/DDBJ databases">
        <title>Hypothetical protein related to olfaction in boll weevil.</title>
        <authorList>
            <person name="Pires Paula D."/>
            <person name="C Togawa R."/>
        </authorList>
    </citation>
    <scope>NUCLEOTIDE SEQUENCE</scope>
</reference>
<dbReference type="InterPro" id="IPR036728">
    <property type="entry name" value="PBP_GOBP_sf"/>
</dbReference>
<feature type="compositionally biased region" description="Basic residues" evidence="4">
    <location>
        <begin position="10"/>
        <end position="20"/>
    </location>
</feature>
<evidence type="ECO:0000259" key="5">
    <source>
        <dbReference type="Pfam" id="PF22651"/>
    </source>
</evidence>
<accession>A0A2P9JZE3</accession>
<dbReference type="EMBL" id="KY826455">
    <property type="protein sequence ID" value="AVI04883.1"/>
    <property type="molecule type" value="mRNA"/>
</dbReference>
<sequence length="215" mass="24367">MTKQSPMTNAKKKRPPRRPRVCCAEESLDAIHEKEKDTSRSCYKEVTGLDRPEKPEHGFHGPPHKKFDLFSCEGVEKRKSDMICIQECVGKKKGMLNEDGTLNPEGITKILLETFTKETWVKPMAEQIIAKCIAEAKTANEKPIKFYTEVKRCSPATLTLKHCMFKEVQLSCPADQIKDKGACEKYQERLKKGELDVPPPPPPPSGRIDVELKED</sequence>
<feature type="region of interest" description="Disordered" evidence="4">
    <location>
        <begin position="1"/>
        <end position="22"/>
    </location>
</feature>
<dbReference type="Gene3D" id="1.10.238.270">
    <property type="match status" value="1"/>
</dbReference>